<dbReference type="PANTHER" id="PTHR31701:SF2">
    <property type="entry name" value="ENDOPLASMIC RETICULUM MEMBRANE-ASSOCIATED RNA DEGRADATION PROTEIN"/>
    <property type="match status" value="1"/>
</dbReference>
<keyword evidence="1" id="KW-0812">Transmembrane</keyword>
<evidence type="ECO:0000313" key="3">
    <source>
        <dbReference type="EMBL" id="CAH0112182.1"/>
    </source>
</evidence>
<feature type="transmembrane region" description="Helical" evidence="1">
    <location>
        <begin position="574"/>
        <end position="593"/>
    </location>
</feature>
<keyword evidence="1" id="KW-1133">Transmembrane helix</keyword>
<comment type="caution">
    <text evidence="3">The sequence shown here is derived from an EMBL/GenBank/DDBJ whole genome shotgun (WGS) entry which is preliminary data.</text>
</comment>
<dbReference type="Proteomes" id="UP000789390">
    <property type="component" value="Unassembled WGS sequence"/>
</dbReference>
<dbReference type="Pfam" id="PF13910">
    <property type="entry name" value="DUF4209"/>
    <property type="match status" value="1"/>
</dbReference>
<evidence type="ECO:0000259" key="2">
    <source>
        <dbReference type="Pfam" id="PF13910"/>
    </source>
</evidence>
<sequence>MNEVVKKWCEIVENTTTYLSQNVRDLVLKKGIATTTITSSDFSPEIATDDLLDISRLSSFLLSDDGYLLHPTERSAEWYIQHIKDTGPFFANVKLKMKVISEEELQGLIKHCAWMHQPQIVDLCFDLLTRKEEVALNSHECLLLITAALERALGNLFLHVVEDGKKKVPSLLRDLLASPELLLLLGTSQVILLQLLLGSPLSLNLRNLIWHGFVGFLDWDTHGYASVLLFLCAAIGRHLDDCRSIETVDEIIPRRWSTFKQHQQEHKWPKWSQFMVDNEEMLVETVSTTRVLPGSRKSIWLRAIRHHQKGRYGRCCALMIPEIEHTLRLIYCAVNGCPARALTAESVVHYTTLDVILECGGESNDKGPRIAEFLGNGLYSALLDVFVQLEGPRVRDRLSHGECHLWDIDVQISIHLLALSTAILWLPESPSAVVIPHYSSHFSPAALFHRELMETIEAVGHWLCLVKVVQPSVVVDFSAWPAEWIPLVSNWMRNWSTAVNQLLINQLKKENGRQMNDIVVIKTSQQLSATWRRMMSQIVLGCQRLTSHYKTKNGAGTLSSLHSRQRSTHARMDSYMYLFIAAVQLSLLFPIAVSCGGQVIVNDPPTVRRMKRSVTRWADNFASANNRWIELAECAKDSIQSMEILISSVLVFLSKI</sequence>
<dbReference type="PANTHER" id="PTHR31701">
    <property type="entry name" value="ENDOPLASMIC RETICULUM MEMBRANE-ASSOCIATED RNA DEGRADATION PROTEIN"/>
    <property type="match status" value="1"/>
</dbReference>
<dbReference type="OrthoDB" id="49386at2759"/>
<keyword evidence="4" id="KW-1185">Reference proteome</keyword>
<evidence type="ECO:0000256" key="1">
    <source>
        <dbReference type="SAM" id="Phobius"/>
    </source>
</evidence>
<evidence type="ECO:0000313" key="4">
    <source>
        <dbReference type="Proteomes" id="UP000789390"/>
    </source>
</evidence>
<organism evidence="3 4">
    <name type="scientific">Daphnia galeata</name>
    <dbReference type="NCBI Taxonomy" id="27404"/>
    <lineage>
        <taxon>Eukaryota</taxon>
        <taxon>Metazoa</taxon>
        <taxon>Ecdysozoa</taxon>
        <taxon>Arthropoda</taxon>
        <taxon>Crustacea</taxon>
        <taxon>Branchiopoda</taxon>
        <taxon>Diplostraca</taxon>
        <taxon>Cladocera</taxon>
        <taxon>Anomopoda</taxon>
        <taxon>Daphniidae</taxon>
        <taxon>Daphnia</taxon>
    </lineage>
</organism>
<dbReference type="EMBL" id="CAKKLH010000323">
    <property type="protein sequence ID" value="CAH0112182.1"/>
    <property type="molecule type" value="Genomic_DNA"/>
</dbReference>
<dbReference type="InterPro" id="IPR039635">
    <property type="entry name" value="ERMARD"/>
</dbReference>
<dbReference type="InterPro" id="IPR025209">
    <property type="entry name" value="DUF4209"/>
</dbReference>
<keyword evidence="1" id="KW-0472">Membrane</keyword>
<protein>
    <recommendedName>
        <fullName evidence="2">DUF4209 domain-containing protein</fullName>
    </recommendedName>
</protein>
<feature type="domain" description="DUF4209" evidence="2">
    <location>
        <begin position="149"/>
        <end position="219"/>
    </location>
</feature>
<proteinExistence type="predicted"/>
<accession>A0A8J2WQP8</accession>
<name>A0A8J2WQP8_9CRUS</name>
<dbReference type="AlphaFoldDB" id="A0A8J2WQP8"/>
<reference evidence="3" key="1">
    <citation type="submission" date="2021-11" db="EMBL/GenBank/DDBJ databases">
        <authorList>
            <person name="Schell T."/>
        </authorList>
    </citation>
    <scope>NUCLEOTIDE SEQUENCE</scope>
    <source>
        <strain evidence="3">M5</strain>
    </source>
</reference>
<gene>
    <name evidence="3" type="ORF">DGAL_LOCUS15894</name>
</gene>